<dbReference type="Proteomes" id="UP000309340">
    <property type="component" value="Unassembled WGS sequence"/>
</dbReference>
<feature type="non-terminal residue" evidence="2">
    <location>
        <position position="289"/>
    </location>
</feature>
<keyword evidence="3" id="KW-1185">Reference proteome</keyword>
<evidence type="ECO:0000313" key="3">
    <source>
        <dbReference type="Proteomes" id="UP000309340"/>
    </source>
</evidence>
<dbReference type="OrthoDB" id="3865732at2759"/>
<sequence length="289" mass="32603">MFGMPGSSLAYRTRKDFARSQQLRGLTRRRTAGPSIEDVYVPSATNNPWQRNMYGYTSPLSSRFEELGDEPLPRSSAFNSSSTPGYGPPFATKDSKRRAADYHPREREREPVPFAQAAETLCQALEYATKHCRGIREHFEKEVASISLWASPKAIEALWGMKTEWDGVDQGVREKTAYQQPQPAGDVVTYKSVVERLLAALEGMKKCERPRVVDRMMEGEEGEGEGGKAWPPAELSPEVFRYTMKKLEVTLRGIEELMGSVRKDRRLVEPLVKDLGSAAALLREVEEVW</sequence>
<evidence type="ECO:0000256" key="1">
    <source>
        <dbReference type="SAM" id="MobiDB-lite"/>
    </source>
</evidence>
<evidence type="ECO:0000313" key="2">
    <source>
        <dbReference type="EMBL" id="TKA74087.1"/>
    </source>
</evidence>
<gene>
    <name evidence="2" type="ORF">B0A55_05219</name>
</gene>
<reference evidence="2 3" key="1">
    <citation type="submission" date="2017-03" db="EMBL/GenBank/DDBJ databases">
        <title>Genomes of endolithic fungi from Antarctica.</title>
        <authorList>
            <person name="Coleine C."/>
            <person name="Masonjones S."/>
            <person name="Stajich J.E."/>
        </authorList>
    </citation>
    <scope>NUCLEOTIDE SEQUENCE [LARGE SCALE GENOMIC DNA]</scope>
    <source>
        <strain evidence="2 3">CCFEE 5184</strain>
    </source>
</reference>
<organism evidence="2 3">
    <name type="scientific">Friedmanniomyces simplex</name>
    <dbReference type="NCBI Taxonomy" id="329884"/>
    <lineage>
        <taxon>Eukaryota</taxon>
        <taxon>Fungi</taxon>
        <taxon>Dikarya</taxon>
        <taxon>Ascomycota</taxon>
        <taxon>Pezizomycotina</taxon>
        <taxon>Dothideomycetes</taxon>
        <taxon>Dothideomycetidae</taxon>
        <taxon>Mycosphaerellales</taxon>
        <taxon>Teratosphaeriaceae</taxon>
        <taxon>Friedmanniomyces</taxon>
    </lineage>
</organism>
<protein>
    <submittedName>
        <fullName evidence="2">Uncharacterized protein</fullName>
    </submittedName>
</protein>
<name>A0A4U0XDM6_9PEZI</name>
<comment type="caution">
    <text evidence="2">The sequence shown here is derived from an EMBL/GenBank/DDBJ whole genome shotgun (WGS) entry which is preliminary data.</text>
</comment>
<accession>A0A4U0XDM6</accession>
<dbReference type="AlphaFoldDB" id="A0A4U0XDM6"/>
<feature type="region of interest" description="Disordered" evidence="1">
    <location>
        <begin position="65"/>
        <end position="109"/>
    </location>
</feature>
<proteinExistence type="predicted"/>
<feature type="compositionally biased region" description="Basic and acidic residues" evidence="1">
    <location>
        <begin position="93"/>
        <end position="109"/>
    </location>
</feature>
<dbReference type="EMBL" id="NAJQ01000240">
    <property type="protein sequence ID" value="TKA74087.1"/>
    <property type="molecule type" value="Genomic_DNA"/>
</dbReference>